<protein>
    <submittedName>
        <fullName evidence="2">Uncharacterized protein</fullName>
    </submittedName>
</protein>
<organism evidence="2 3">
    <name type="scientific">Sphingobacterium bambusae</name>
    <dbReference type="NCBI Taxonomy" id="662858"/>
    <lineage>
        <taxon>Bacteria</taxon>
        <taxon>Pseudomonadati</taxon>
        <taxon>Bacteroidota</taxon>
        <taxon>Sphingobacteriia</taxon>
        <taxon>Sphingobacteriales</taxon>
        <taxon>Sphingobacteriaceae</taxon>
        <taxon>Sphingobacterium</taxon>
    </lineage>
</organism>
<dbReference type="RefSeq" id="WP_320183420.1">
    <property type="nucleotide sequence ID" value="NZ_CP138332.1"/>
</dbReference>
<dbReference type="EMBL" id="JBHUPB010000015">
    <property type="protein sequence ID" value="MFD2969935.1"/>
    <property type="molecule type" value="Genomic_DNA"/>
</dbReference>
<name>A0ABW6BMK0_9SPHI</name>
<feature type="compositionally biased region" description="Polar residues" evidence="1">
    <location>
        <begin position="68"/>
        <end position="82"/>
    </location>
</feature>
<gene>
    <name evidence="2" type="ORF">ACFS7Y_21275</name>
</gene>
<evidence type="ECO:0000256" key="1">
    <source>
        <dbReference type="SAM" id="MobiDB-lite"/>
    </source>
</evidence>
<reference evidence="3" key="1">
    <citation type="journal article" date="2019" name="Int. J. Syst. Evol. Microbiol.">
        <title>The Global Catalogue of Microorganisms (GCM) 10K type strain sequencing project: providing services to taxonomists for standard genome sequencing and annotation.</title>
        <authorList>
            <consortium name="The Broad Institute Genomics Platform"/>
            <consortium name="The Broad Institute Genome Sequencing Center for Infectious Disease"/>
            <person name="Wu L."/>
            <person name="Ma J."/>
        </authorList>
    </citation>
    <scope>NUCLEOTIDE SEQUENCE [LARGE SCALE GENOMIC DNA]</scope>
    <source>
        <strain evidence="3">KCTC 22814</strain>
    </source>
</reference>
<sequence>MIRLPLSVGNLTTIPLKPFRRSPRQGITFEGQIDQRSSLTRAIYSEPPPSNPSAVRHGRASLLKGKSDQNPSSPSGALSHSPTPHKAKCFAKLK</sequence>
<evidence type="ECO:0000313" key="3">
    <source>
        <dbReference type="Proteomes" id="UP001597525"/>
    </source>
</evidence>
<comment type="caution">
    <text evidence="2">The sequence shown here is derived from an EMBL/GenBank/DDBJ whole genome shotgun (WGS) entry which is preliminary data.</text>
</comment>
<feature type="region of interest" description="Disordered" evidence="1">
    <location>
        <begin position="62"/>
        <end position="94"/>
    </location>
</feature>
<dbReference type="Proteomes" id="UP001597525">
    <property type="component" value="Unassembled WGS sequence"/>
</dbReference>
<keyword evidence="3" id="KW-1185">Reference proteome</keyword>
<feature type="compositionally biased region" description="Basic residues" evidence="1">
    <location>
        <begin position="83"/>
        <end position="94"/>
    </location>
</feature>
<proteinExistence type="predicted"/>
<accession>A0ABW6BMK0</accession>
<evidence type="ECO:0000313" key="2">
    <source>
        <dbReference type="EMBL" id="MFD2969935.1"/>
    </source>
</evidence>